<evidence type="ECO:0000256" key="1">
    <source>
        <dbReference type="SAM" id="MobiDB-lite"/>
    </source>
</evidence>
<feature type="region of interest" description="Disordered" evidence="1">
    <location>
        <begin position="1"/>
        <end position="26"/>
    </location>
</feature>
<evidence type="ECO:0000313" key="2">
    <source>
        <dbReference type="EMBL" id="SVB90677.1"/>
    </source>
</evidence>
<name>A0A382HUT3_9ZZZZ</name>
<proteinExistence type="predicted"/>
<dbReference type="AlphaFoldDB" id="A0A382HUT3"/>
<feature type="non-terminal residue" evidence="2">
    <location>
        <position position="26"/>
    </location>
</feature>
<dbReference type="EMBL" id="UINC01063245">
    <property type="protein sequence ID" value="SVB90677.1"/>
    <property type="molecule type" value="Genomic_DNA"/>
</dbReference>
<sequence length="26" mass="2660">MTDGVASKMEGIGHSGLLDSELGKQV</sequence>
<protein>
    <submittedName>
        <fullName evidence="2">Uncharacterized protein</fullName>
    </submittedName>
</protein>
<gene>
    <name evidence="2" type="ORF">METZ01_LOCUS243531</name>
</gene>
<reference evidence="2" key="1">
    <citation type="submission" date="2018-05" db="EMBL/GenBank/DDBJ databases">
        <authorList>
            <person name="Lanie J.A."/>
            <person name="Ng W.-L."/>
            <person name="Kazmierczak K.M."/>
            <person name="Andrzejewski T.M."/>
            <person name="Davidsen T.M."/>
            <person name="Wayne K.J."/>
            <person name="Tettelin H."/>
            <person name="Glass J.I."/>
            <person name="Rusch D."/>
            <person name="Podicherti R."/>
            <person name="Tsui H.-C.T."/>
            <person name="Winkler M.E."/>
        </authorList>
    </citation>
    <scope>NUCLEOTIDE SEQUENCE</scope>
</reference>
<organism evidence="2">
    <name type="scientific">marine metagenome</name>
    <dbReference type="NCBI Taxonomy" id="408172"/>
    <lineage>
        <taxon>unclassified sequences</taxon>
        <taxon>metagenomes</taxon>
        <taxon>ecological metagenomes</taxon>
    </lineage>
</organism>
<accession>A0A382HUT3</accession>